<dbReference type="EMBL" id="CM004471">
    <property type="protein sequence ID" value="OCT87320.1"/>
    <property type="molecule type" value="Genomic_DNA"/>
</dbReference>
<dbReference type="AlphaFoldDB" id="A0A974HR78"/>
<accession>A0A974HR78</accession>
<gene>
    <name evidence="1" type="ORF">XELAEV_18021018mg</name>
</gene>
<sequence>MRTCDFKGHVFSAVTMLEVYIPVDNFMDNCSKAYAENSSSKVHLWNLMEHGE</sequence>
<evidence type="ECO:0000313" key="2">
    <source>
        <dbReference type="Proteomes" id="UP000694892"/>
    </source>
</evidence>
<proteinExistence type="predicted"/>
<name>A0A974HR78_XENLA</name>
<reference evidence="2" key="1">
    <citation type="journal article" date="2016" name="Nature">
        <title>Genome evolution in the allotetraploid frog Xenopus laevis.</title>
        <authorList>
            <person name="Session A.M."/>
            <person name="Uno Y."/>
            <person name="Kwon T."/>
            <person name="Chapman J.A."/>
            <person name="Toyoda A."/>
            <person name="Takahashi S."/>
            <person name="Fukui A."/>
            <person name="Hikosaka A."/>
            <person name="Suzuki A."/>
            <person name="Kondo M."/>
            <person name="van Heeringen S.J."/>
            <person name="Quigley I."/>
            <person name="Heinz S."/>
            <person name="Ogino H."/>
            <person name="Ochi H."/>
            <person name="Hellsten U."/>
            <person name="Lyons J.B."/>
            <person name="Simakov O."/>
            <person name="Putnam N."/>
            <person name="Stites J."/>
            <person name="Kuroki Y."/>
            <person name="Tanaka T."/>
            <person name="Michiue T."/>
            <person name="Watanabe M."/>
            <person name="Bogdanovic O."/>
            <person name="Lister R."/>
            <person name="Georgiou G."/>
            <person name="Paranjpe S.S."/>
            <person name="van Kruijsbergen I."/>
            <person name="Shu S."/>
            <person name="Carlson J."/>
            <person name="Kinoshita T."/>
            <person name="Ohta Y."/>
            <person name="Mawaribuchi S."/>
            <person name="Jenkins J."/>
            <person name="Grimwood J."/>
            <person name="Schmutz J."/>
            <person name="Mitros T."/>
            <person name="Mozaffari S.V."/>
            <person name="Suzuki Y."/>
            <person name="Haramoto Y."/>
            <person name="Yamamoto T.S."/>
            <person name="Takagi C."/>
            <person name="Heald R."/>
            <person name="Miller K."/>
            <person name="Haudenschild C."/>
            <person name="Kitzman J."/>
            <person name="Nakayama T."/>
            <person name="Izutsu Y."/>
            <person name="Robert J."/>
            <person name="Fortriede J."/>
            <person name="Burns K."/>
            <person name="Lotay V."/>
            <person name="Karimi K."/>
            <person name="Yasuoka Y."/>
            <person name="Dichmann D.S."/>
            <person name="Flajnik M.F."/>
            <person name="Houston D.W."/>
            <person name="Shendure J."/>
            <person name="DuPasquier L."/>
            <person name="Vize P.D."/>
            <person name="Zorn A.M."/>
            <person name="Ito M."/>
            <person name="Marcotte E.M."/>
            <person name="Wallingford J.B."/>
            <person name="Ito Y."/>
            <person name="Asashima M."/>
            <person name="Ueno N."/>
            <person name="Matsuda Y."/>
            <person name="Veenstra G.J."/>
            <person name="Fujiyama A."/>
            <person name="Harland R.M."/>
            <person name="Taira M."/>
            <person name="Rokhsar D.S."/>
        </authorList>
    </citation>
    <scope>NUCLEOTIDE SEQUENCE [LARGE SCALE GENOMIC DNA]</scope>
    <source>
        <strain evidence="2">J</strain>
    </source>
</reference>
<protein>
    <submittedName>
        <fullName evidence="1">Uncharacterized protein</fullName>
    </submittedName>
</protein>
<organism evidence="1 2">
    <name type="scientific">Xenopus laevis</name>
    <name type="common">African clawed frog</name>
    <dbReference type="NCBI Taxonomy" id="8355"/>
    <lineage>
        <taxon>Eukaryota</taxon>
        <taxon>Metazoa</taxon>
        <taxon>Chordata</taxon>
        <taxon>Craniata</taxon>
        <taxon>Vertebrata</taxon>
        <taxon>Euteleostomi</taxon>
        <taxon>Amphibia</taxon>
        <taxon>Batrachia</taxon>
        <taxon>Anura</taxon>
        <taxon>Pipoidea</taxon>
        <taxon>Pipidae</taxon>
        <taxon>Xenopodinae</taxon>
        <taxon>Xenopus</taxon>
        <taxon>Xenopus</taxon>
    </lineage>
</organism>
<dbReference type="Proteomes" id="UP000694892">
    <property type="component" value="Chromosome 3S"/>
</dbReference>
<evidence type="ECO:0000313" key="1">
    <source>
        <dbReference type="EMBL" id="OCT87320.1"/>
    </source>
</evidence>